<dbReference type="Proteomes" id="UP000017559">
    <property type="component" value="Unassembled WGS sequence"/>
</dbReference>
<dbReference type="HOGENOM" id="CLU_236907_0_0_1"/>
<dbReference type="PANTHER" id="PTHR36848:SF2">
    <property type="entry name" value="SECRETED PROTEIN"/>
    <property type="match status" value="1"/>
</dbReference>
<dbReference type="SUPFAM" id="SSF54001">
    <property type="entry name" value="Cysteine proteinases"/>
    <property type="match status" value="1"/>
</dbReference>
<dbReference type="STRING" id="1381753.V2X4G7"/>
<feature type="region of interest" description="Disordered" evidence="1">
    <location>
        <begin position="1433"/>
        <end position="1456"/>
    </location>
</feature>
<dbReference type="GO" id="GO:0004843">
    <property type="term" value="F:cysteine-type deubiquitinase activity"/>
    <property type="evidence" value="ECO:0007669"/>
    <property type="project" value="InterPro"/>
</dbReference>
<dbReference type="GO" id="GO:0016579">
    <property type="term" value="P:protein deubiquitination"/>
    <property type="evidence" value="ECO:0007669"/>
    <property type="project" value="InterPro"/>
</dbReference>
<feature type="transmembrane region" description="Helical" evidence="2">
    <location>
        <begin position="1053"/>
        <end position="1072"/>
    </location>
</feature>
<feature type="compositionally biased region" description="Basic residues" evidence="1">
    <location>
        <begin position="1086"/>
        <end position="1095"/>
    </location>
</feature>
<keyword evidence="2" id="KW-0472">Membrane</keyword>
<evidence type="ECO:0000256" key="1">
    <source>
        <dbReference type="SAM" id="MobiDB-lite"/>
    </source>
</evidence>
<organism evidence="5 6">
    <name type="scientific">Moniliophthora roreri (strain MCA 2997)</name>
    <name type="common">Cocoa frosty pod rot fungus</name>
    <name type="synonym">Crinipellis roreri</name>
    <dbReference type="NCBI Taxonomy" id="1381753"/>
    <lineage>
        <taxon>Eukaryota</taxon>
        <taxon>Fungi</taxon>
        <taxon>Dikarya</taxon>
        <taxon>Basidiomycota</taxon>
        <taxon>Agaricomycotina</taxon>
        <taxon>Agaricomycetes</taxon>
        <taxon>Agaricomycetidae</taxon>
        <taxon>Agaricales</taxon>
        <taxon>Marasmiineae</taxon>
        <taxon>Marasmiaceae</taxon>
        <taxon>Moniliophthora</taxon>
    </lineage>
</organism>
<dbReference type="PROSITE" id="PS50235">
    <property type="entry name" value="USP_3"/>
    <property type="match status" value="1"/>
</dbReference>
<feature type="compositionally biased region" description="Low complexity" evidence="1">
    <location>
        <begin position="1718"/>
        <end position="1741"/>
    </location>
</feature>
<evidence type="ECO:0000259" key="4">
    <source>
        <dbReference type="PROSITE" id="PS50235"/>
    </source>
</evidence>
<sequence length="1850" mass="201095">MLNLWYLFLPVVLTSQACSQNSESGGTFSSPRTGVKWRYWLQDASADLDIIRSDMAEIAKVGSSGLEWLSYQSYGGVQSNTGHTIVDPTDYAFGSERFVTVTSTMIQAAIQHNLTVDFALGPAQGAGIPVHPDDVDKEGMLTELVVGHRFLNPGESFDESLPLPNTPPFIANDGIIRNANATKRILVAVLGAQLVDPSQVTQRRVTLDHTTLIDLTKEVQGADDSHTVSWTPETNTTNVLLAYYYRRNGFPEAVGGFNGTQDEKPGSWGAFVVDHFSPTGVNVSSSFIQQNILSKDEIGEMLAQPGVGKYMWEDSVEFQGQVWWTDSLADRFSARKGYTIQRVLPILHTLARGRGQALNQTFQYSDRNISLAFLEDYRDTTTSLYLEYISAFNEWSHSGGMEFSHQPAYGFDLDVAASASIPNVPEIESLGVPSIDEARQLSGGVHLGNHRLLSSEIGARVFRTVRLSMAELLEDCKRQFASGVNLAVLHGYPYSGAYPETTWPGIATFAYNFAEMHGPRNPAWDHYKEYLGFLARNQYILQSGIAKVDVAVYRKEYNIDATPPFRDQSLHHAGYTYEYASPENFKLPGVSTVDGRLAPEGPAYKALVLNRVQNTTVDAAHRLVEYAKNGLPIILADLVPNGIPGFDVNGTQSVEVQDLMEQLAALPSVKLVKGAPSIPGVLTSLGVMPSASIDPPSTSFYSVRRDDGPTTSHFFLYNQGTSPINVALTLVPGFEGKPFSLDPWSGQVSPIIIWNSTADGILIPDVSLAANQSLLYTVTSEASFEGIPAPSVHIASADSDLFTTANSSGPTLCSFIEGTRQIVLSNGQRRTIHFTLEGESVRELDGWQLNITKWTPPKDLSQVHSILVPLPPVNLTEGLVSWDQLEGHANTSGVGTYVTTFEWNHTPGGPVGVQLDLGVVVHTLKAWLNDAQITTADPTHPVVDISELVIQGTNRLRIDVASTLLNVVNSVPEVETLGLVRVLTNSPVPNQHYGLVSPLIFDGGQLDVAPMNEFLVQILRSSLFQQLFPFFVLFIVPFTVIFLVKSAPSPKSLLYFIVMVLESLGLVLPWNWGHGSGSTTSVTHPEKRRSKKKASKASEGVELSIHGHGEGYYPGLVNISGTYCFMNSTVQALSSLSYLQPHLDAIHEKAELLDVPTPVIDTLRDLLHRLNTSHSRPSSIRPIDLITVLSSRSGLNSLINSREHQDAQELFQLLSECIKSEITAIDKEQARDRGLGGLAQATEHNKEIGKSVFDGLTAHRRSCVVCGYTEAVMHFPFDNWQLAVPRMASTCLLEDCLSDYTRLEVLKDCICRKCSLNATHRRLIGELETLSQVQSPTPSKKKRLKEVRKMEAKVRAALEQGRIEDELEGVRMEKVFSAMSTKQAMIARPPPVLALHINRSMHFTHYASKNNIRILFPEVLDLTPFTTSGNLSIVPTSSMSTPSPPPQRSSFSPPPSDALSRTIYRLSAVVCHYGAHSFGHYVCFRRKPKSGVSESERWKPPKLVVETVLPDPSAVDGPDGSEESAEGFEDYVWEDSDPETVPGSGRGWLRVSDDSVTECGIESVLQEGSGAFMLYYERAIISRPPSSMTTNSIPTNGSARHESPYPISNGLKGGYQGIGVGVGTPLDSEETLKPETMTTVSSIHLNGSASVGSLISSVESGNEKVPLSLSLRAASWNGGSFGGSTSGSPPAMGARIVRNVAAGRRKRSLSAAPSFNGSISLSTSPTSSALSSSLPISSTQPIPMPNGYSRTTNSELDGFENVDHDDAAVDSSPKSPLGMHVTPQTDLLSTTLKASLSNTSLSSMTSSTSSISPPSSTVSSNAPNLKSPVRKRKKTPNSHSPSYKQAPIVV</sequence>
<feature type="signal peptide" evidence="3">
    <location>
        <begin position="1"/>
        <end position="19"/>
    </location>
</feature>
<dbReference type="PROSITE" id="PS00018">
    <property type="entry name" value="EF_HAND_1"/>
    <property type="match status" value="1"/>
</dbReference>
<feature type="region of interest" description="Disordered" evidence="1">
    <location>
        <begin position="1077"/>
        <end position="1100"/>
    </location>
</feature>
<dbReference type="OrthoDB" id="2020758at2759"/>
<feature type="region of interest" description="Disordered" evidence="1">
    <location>
        <begin position="1708"/>
        <end position="1782"/>
    </location>
</feature>
<feature type="compositionally biased region" description="Low complexity" evidence="1">
    <location>
        <begin position="1800"/>
        <end position="1820"/>
    </location>
</feature>
<dbReference type="InterPro" id="IPR018247">
    <property type="entry name" value="EF_Hand_1_Ca_BS"/>
</dbReference>
<dbReference type="EMBL" id="AWSO01000155">
    <property type="protein sequence ID" value="ESK94048.1"/>
    <property type="molecule type" value="Genomic_DNA"/>
</dbReference>
<dbReference type="Pfam" id="PF17132">
    <property type="entry name" value="Glyco_hydro_106"/>
    <property type="match status" value="1"/>
</dbReference>
<dbReference type="PANTHER" id="PTHR36848">
    <property type="entry name" value="DNA-BINDING PROTEIN (PUTATIVE SECRETED PROTEIN)-RELATED"/>
    <property type="match status" value="1"/>
</dbReference>
<dbReference type="InterPro" id="IPR008979">
    <property type="entry name" value="Galactose-bd-like_sf"/>
</dbReference>
<dbReference type="InterPro" id="IPR018200">
    <property type="entry name" value="USP_CS"/>
</dbReference>
<evidence type="ECO:0000256" key="2">
    <source>
        <dbReference type="SAM" id="Phobius"/>
    </source>
</evidence>
<dbReference type="InterPro" id="IPR001394">
    <property type="entry name" value="Peptidase_C19_UCH"/>
</dbReference>
<feature type="region of interest" description="Disordered" evidence="1">
    <location>
        <begin position="1800"/>
        <end position="1850"/>
    </location>
</feature>
<feature type="chain" id="PRO_5004712171" description="USP domain-containing protein" evidence="3">
    <location>
        <begin position="20"/>
        <end position="1850"/>
    </location>
</feature>
<dbReference type="InterPro" id="IPR053161">
    <property type="entry name" value="Ulvan_degrading_GH"/>
</dbReference>
<feature type="compositionally biased region" description="Pro residues" evidence="1">
    <location>
        <begin position="1442"/>
        <end position="1456"/>
    </location>
</feature>
<name>V2X4G7_MONRO</name>
<keyword evidence="3" id="KW-0732">Signal</keyword>
<dbReference type="Pfam" id="PF00443">
    <property type="entry name" value="UCH"/>
    <property type="match status" value="1"/>
</dbReference>
<dbReference type="InterPro" id="IPR028889">
    <property type="entry name" value="USP"/>
</dbReference>
<dbReference type="CDD" id="cd02662">
    <property type="entry name" value="Peptidase_C19F"/>
    <property type="match status" value="1"/>
</dbReference>
<dbReference type="KEGG" id="mrr:Moror_12793"/>
<dbReference type="SUPFAM" id="SSF49785">
    <property type="entry name" value="Galactose-binding domain-like"/>
    <property type="match status" value="1"/>
</dbReference>
<evidence type="ECO:0000313" key="5">
    <source>
        <dbReference type="EMBL" id="ESK94048.1"/>
    </source>
</evidence>
<gene>
    <name evidence="5" type="ORF">Moror_12793</name>
</gene>
<accession>V2X4G7</accession>
<keyword evidence="6" id="KW-1185">Reference proteome</keyword>
<keyword evidence="2" id="KW-1133">Transmembrane helix</keyword>
<evidence type="ECO:0000313" key="6">
    <source>
        <dbReference type="Proteomes" id="UP000017559"/>
    </source>
</evidence>
<protein>
    <recommendedName>
        <fullName evidence="4">USP domain-containing protein</fullName>
    </recommendedName>
</protein>
<dbReference type="InterPro" id="IPR038765">
    <property type="entry name" value="Papain-like_cys_pep_sf"/>
</dbReference>
<proteinExistence type="predicted"/>
<reference evidence="5 6" key="1">
    <citation type="journal article" date="2014" name="BMC Genomics">
        <title>Genome and secretome analysis of the hemibiotrophic fungal pathogen, Moniliophthora roreri, which causes frosty pod rot disease of cacao: mechanisms of the biotrophic and necrotrophic phases.</title>
        <authorList>
            <person name="Meinhardt L.W."/>
            <person name="Costa G.G.L."/>
            <person name="Thomazella D.P.T."/>
            <person name="Teixeira P.J.P.L."/>
            <person name="Carazzolle M.F."/>
            <person name="Schuster S.C."/>
            <person name="Carlson J.E."/>
            <person name="Guiltinan M.J."/>
            <person name="Mieczkowski P."/>
            <person name="Farmer A."/>
            <person name="Ramaraj T."/>
            <person name="Crozier J."/>
            <person name="Davis R.E."/>
            <person name="Shao J."/>
            <person name="Melnick R.L."/>
            <person name="Pereira G.A.G."/>
            <person name="Bailey B.A."/>
        </authorList>
    </citation>
    <scope>NUCLEOTIDE SEQUENCE [LARGE SCALE GENOMIC DNA]</scope>
    <source>
        <strain evidence="5 6">MCA 2997</strain>
    </source>
</reference>
<dbReference type="PROSITE" id="PS00973">
    <property type="entry name" value="USP_2"/>
    <property type="match status" value="1"/>
</dbReference>
<feature type="transmembrane region" description="Helical" evidence="2">
    <location>
        <begin position="1027"/>
        <end position="1044"/>
    </location>
</feature>
<keyword evidence="2" id="KW-0812">Transmembrane</keyword>
<feature type="domain" description="USP" evidence="4">
    <location>
        <begin position="1114"/>
        <end position="1579"/>
    </location>
</feature>
<evidence type="ECO:0000256" key="3">
    <source>
        <dbReference type="SAM" id="SignalP"/>
    </source>
</evidence>
<comment type="caution">
    <text evidence="5">The sequence shown here is derived from an EMBL/GenBank/DDBJ whole genome shotgun (WGS) entry which is preliminary data.</text>
</comment>
<dbReference type="Gene3D" id="3.90.70.10">
    <property type="entry name" value="Cysteine proteinases"/>
    <property type="match status" value="1"/>
</dbReference>